<dbReference type="Proteomes" id="UP000466307">
    <property type="component" value="Unassembled WGS sequence"/>
</dbReference>
<dbReference type="EMBL" id="JAADZU010000052">
    <property type="protein sequence ID" value="NDK90969.1"/>
    <property type="molecule type" value="Genomic_DNA"/>
</dbReference>
<name>A0A7K3LRV5_9ACTN</name>
<dbReference type="InterPro" id="IPR029058">
    <property type="entry name" value="AB_hydrolase_fold"/>
</dbReference>
<dbReference type="SUPFAM" id="SSF53474">
    <property type="entry name" value="alpha/beta-Hydrolases"/>
    <property type="match status" value="1"/>
</dbReference>
<comment type="caution">
    <text evidence="3">The sequence shown here is derived from an EMBL/GenBank/DDBJ whole genome shotgun (WGS) entry which is preliminary data.</text>
</comment>
<dbReference type="PRINTS" id="PR00412">
    <property type="entry name" value="EPOXHYDRLASE"/>
</dbReference>
<evidence type="ECO:0000256" key="1">
    <source>
        <dbReference type="ARBA" id="ARBA00022801"/>
    </source>
</evidence>
<proteinExistence type="predicted"/>
<reference evidence="3 4" key="1">
    <citation type="submission" date="2020-01" db="EMBL/GenBank/DDBJ databases">
        <title>Investigation of new actinobacteria for the biodesulphurisation of diesel fuel.</title>
        <authorList>
            <person name="Athi Narayanan S.M."/>
        </authorList>
    </citation>
    <scope>NUCLEOTIDE SEQUENCE [LARGE SCALE GENOMIC DNA]</scope>
    <source>
        <strain evidence="3 4">213E</strain>
    </source>
</reference>
<evidence type="ECO:0000313" key="3">
    <source>
        <dbReference type="EMBL" id="NDK90969.1"/>
    </source>
</evidence>
<dbReference type="PRINTS" id="PR00111">
    <property type="entry name" value="ABHYDROLASE"/>
</dbReference>
<dbReference type="Gene3D" id="3.40.50.1820">
    <property type="entry name" value="alpha/beta hydrolase"/>
    <property type="match status" value="1"/>
</dbReference>
<dbReference type="GO" id="GO:0016787">
    <property type="term" value="F:hydrolase activity"/>
    <property type="evidence" value="ECO:0007669"/>
    <property type="project" value="UniProtKB-KW"/>
</dbReference>
<dbReference type="PANTHER" id="PTHR43329">
    <property type="entry name" value="EPOXIDE HYDROLASE"/>
    <property type="match status" value="1"/>
</dbReference>
<accession>A0A7K3LRV5</accession>
<dbReference type="Pfam" id="PF00561">
    <property type="entry name" value="Abhydrolase_1"/>
    <property type="match status" value="1"/>
</dbReference>
<gene>
    <name evidence="3" type="ORF">GYA93_15460</name>
</gene>
<feature type="domain" description="AB hydrolase-1" evidence="2">
    <location>
        <begin position="26"/>
        <end position="132"/>
    </location>
</feature>
<keyword evidence="4" id="KW-1185">Reference proteome</keyword>
<dbReference type="AlphaFoldDB" id="A0A7K3LRV5"/>
<protein>
    <submittedName>
        <fullName evidence="3">Alpha/beta hydrolase</fullName>
    </submittedName>
</protein>
<keyword evidence="1 3" id="KW-0378">Hydrolase</keyword>
<organism evidence="3 4">
    <name type="scientific">Gordonia desulfuricans</name>
    <dbReference type="NCBI Taxonomy" id="89051"/>
    <lineage>
        <taxon>Bacteria</taxon>
        <taxon>Bacillati</taxon>
        <taxon>Actinomycetota</taxon>
        <taxon>Actinomycetes</taxon>
        <taxon>Mycobacteriales</taxon>
        <taxon>Gordoniaceae</taxon>
        <taxon>Gordonia</taxon>
    </lineage>
</organism>
<evidence type="ECO:0000259" key="2">
    <source>
        <dbReference type="Pfam" id="PF00561"/>
    </source>
</evidence>
<dbReference type="InterPro" id="IPR000073">
    <property type="entry name" value="AB_hydrolase_1"/>
</dbReference>
<dbReference type="RefSeq" id="WP_083534673.1">
    <property type="nucleotide sequence ID" value="NZ_JAADZU010000052.1"/>
</dbReference>
<sequence length="274" mass="29788">MDTERRAVDVGGLTFEVEVGGPDRGPWVILLHGFPVNSSCYAEVVPRLHESGLRTITVDQRGYSPGARPEAVDDYRIDHLVSDVIGVLDALEVHYALLVGHDWGSLVAWHLAARHPHRFTGLVAVSAGHPSAARDALKVGDQREKSSYIKDFVGEGAAEKLLARNGVLLRRAGVTADEITPLTEPGMLDAALNWYRANFTGDIAKTMACAPVEIPTTMVWGDQDSVLGREQAEFSGRYAYSEFRLCVLEGVDHWVPENAAAALASEISLRSAVF</sequence>
<dbReference type="InterPro" id="IPR000639">
    <property type="entry name" value="Epox_hydrolase-like"/>
</dbReference>
<evidence type="ECO:0000313" key="4">
    <source>
        <dbReference type="Proteomes" id="UP000466307"/>
    </source>
</evidence>